<dbReference type="EMBL" id="CAJNYV010001466">
    <property type="protein sequence ID" value="CAF3423242.1"/>
    <property type="molecule type" value="Genomic_DNA"/>
</dbReference>
<keyword evidence="1" id="KW-0472">Membrane</keyword>
<gene>
    <name evidence="2" type="ORF">KIK155_LOCUS10142</name>
    <name evidence="3" type="ORF">TOA249_LOCUS6104</name>
</gene>
<reference evidence="2" key="1">
    <citation type="submission" date="2021-02" db="EMBL/GenBank/DDBJ databases">
        <authorList>
            <person name="Nowell W R."/>
        </authorList>
    </citation>
    <scope>NUCLEOTIDE SEQUENCE</scope>
</reference>
<dbReference type="AlphaFoldDB" id="A0A818BS63"/>
<accession>A0A818BS63</accession>
<feature type="transmembrane region" description="Helical" evidence="1">
    <location>
        <begin position="49"/>
        <end position="74"/>
    </location>
</feature>
<evidence type="ECO:0000313" key="2">
    <source>
        <dbReference type="EMBL" id="CAF3423242.1"/>
    </source>
</evidence>
<feature type="transmembrane region" description="Helical" evidence="1">
    <location>
        <begin position="12"/>
        <end position="34"/>
    </location>
</feature>
<keyword evidence="1" id="KW-1133">Transmembrane helix</keyword>
<dbReference type="Proteomes" id="UP000663865">
    <property type="component" value="Unassembled WGS sequence"/>
</dbReference>
<name>A0A818BS63_9BILA</name>
<evidence type="ECO:0000313" key="4">
    <source>
        <dbReference type="Proteomes" id="UP000663865"/>
    </source>
</evidence>
<organism evidence="2 4">
    <name type="scientific">Rotaria socialis</name>
    <dbReference type="NCBI Taxonomy" id="392032"/>
    <lineage>
        <taxon>Eukaryota</taxon>
        <taxon>Metazoa</taxon>
        <taxon>Spiralia</taxon>
        <taxon>Gnathifera</taxon>
        <taxon>Rotifera</taxon>
        <taxon>Eurotatoria</taxon>
        <taxon>Bdelloidea</taxon>
        <taxon>Philodinida</taxon>
        <taxon>Philodinidae</taxon>
        <taxon>Rotaria</taxon>
    </lineage>
</organism>
<sequence length="132" mass="15150">MVRETKITLRTKHINCIYCVALSFFILAIVLFVLSSEKSTTLNNQQNRIPVIISALIILLLSIIIFIWMTYYAIGYFRLKNRQQLSYVQNQMNKNSSEIRTTTSAIIFDNAAFTMDDPIVTNSSTNNQTSAW</sequence>
<dbReference type="Proteomes" id="UP000663838">
    <property type="component" value="Unassembled WGS sequence"/>
</dbReference>
<evidence type="ECO:0000313" key="3">
    <source>
        <dbReference type="EMBL" id="CAF4536002.1"/>
    </source>
</evidence>
<proteinExistence type="predicted"/>
<protein>
    <submittedName>
        <fullName evidence="2">Uncharacterized protein</fullName>
    </submittedName>
</protein>
<dbReference type="EMBL" id="CAJOBS010000254">
    <property type="protein sequence ID" value="CAF4536002.1"/>
    <property type="molecule type" value="Genomic_DNA"/>
</dbReference>
<evidence type="ECO:0000256" key="1">
    <source>
        <dbReference type="SAM" id="Phobius"/>
    </source>
</evidence>
<comment type="caution">
    <text evidence="2">The sequence shown here is derived from an EMBL/GenBank/DDBJ whole genome shotgun (WGS) entry which is preliminary data.</text>
</comment>
<keyword evidence="1" id="KW-0812">Transmembrane</keyword>